<organism evidence="2 3">
    <name type="scientific">Daphnia galeata</name>
    <dbReference type="NCBI Taxonomy" id="27404"/>
    <lineage>
        <taxon>Eukaryota</taxon>
        <taxon>Metazoa</taxon>
        <taxon>Ecdysozoa</taxon>
        <taxon>Arthropoda</taxon>
        <taxon>Crustacea</taxon>
        <taxon>Branchiopoda</taxon>
        <taxon>Diplostraca</taxon>
        <taxon>Cladocera</taxon>
        <taxon>Anomopoda</taxon>
        <taxon>Daphniidae</taxon>
        <taxon>Daphnia</taxon>
    </lineage>
</organism>
<dbReference type="InterPro" id="IPR048365">
    <property type="entry name" value="TNP-like_RNaseH_N"/>
</dbReference>
<name>A0A8J2RLU7_9CRUS</name>
<evidence type="ECO:0000313" key="3">
    <source>
        <dbReference type="Proteomes" id="UP000789390"/>
    </source>
</evidence>
<evidence type="ECO:0000313" key="2">
    <source>
        <dbReference type="EMBL" id="CAH0102129.1"/>
    </source>
</evidence>
<comment type="caution">
    <text evidence="2">The sequence shown here is derived from an EMBL/GenBank/DDBJ whole genome shotgun (WGS) entry which is preliminary data.</text>
</comment>
<dbReference type="AlphaFoldDB" id="A0A8J2RLU7"/>
<dbReference type="EMBL" id="CAKKLH010000074">
    <property type="protein sequence ID" value="CAH0102129.1"/>
    <property type="molecule type" value="Genomic_DNA"/>
</dbReference>
<dbReference type="OrthoDB" id="7695767at2759"/>
<accession>A0A8J2RLU7</accession>
<dbReference type="Proteomes" id="UP000789390">
    <property type="component" value="Unassembled WGS sequence"/>
</dbReference>
<proteinExistence type="predicted"/>
<gene>
    <name evidence="2" type="ORF">DGAL_LOCUS4518</name>
</gene>
<feature type="domain" description="Transposable element P transposase-like RNase H" evidence="1">
    <location>
        <begin position="35"/>
        <end position="146"/>
    </location>
</feature>
<sequence length="182" mass="20988">MPSLEIKKYKSYRHVGKRWLACSPIIIQNSNNVVVFRMQVKKDLAFDKGTLEHHGIVNFGKAVRSTMNRAKIEKGLGVHIPVFMFRPYKAKWVQPFACFASKGAAFGSILFELILKVIVILHNHRAVVKGVVSDGAQSNKSAYAMFGIDERKENLRMQQIWHYSPHEFKKQKSTFWSMFRIC</sequence>
<evidence type="ECO:0000259" key="1">
    <source>
        <dbReference type="Pfam" id="PF21787"/>
    </source>
</evidence>
<protein>
    <recommendedName>
        <fullName evidence="1">Transposable element P transposase-like RNase H domain-containing protein</fullName>
    </recommendedName>
</protein>
<reference evidence="2" key="1">
    <citation type="submission" date="2021-11" db="EMBL/GenBank/DDBJ databases">
        <authorList>
            <person name="Schell T."/>
        </authorList>
    </citation>
    <scope>NUCLEOTIDE SEQUENCE</scope>
    <source>
        <strain evidence="2">M5</strain>
    </source>
</reference>
<dbReference type="Pfam" id="PF21787">
    <property type="entry name" value="TNP-like_RNaseH_N"/>
    <property type="match status" value="1"/>
</dbReference>
<keyword evidence="3" id="KW-1185">Reference proteome</keyword>